<keyword evidence="2 7" id="KW-0813">Transport</keyword>
<organism evidence="8 9">
    <name type="scientific">Micromonospora rifamycinica</name>
    <dbReference type="NCBI Taxonomy" id="291594"/>
    <lineage>
        <taxon>Bacteria</taxon>
        <taxon>Bacillati</taxon>
        <taxon>Actinomycetota</taxon>
        <taxon>Actinomycetes</taxon>
        <taxon>Micromonosporales</taxon>
        <taxon>Micromonosporaceae</taxon>
        <taxon>Micromonospora</taxon>
    </lineage>
</organism>
<dbReference type="GO" id="GO:0055085">
    <property type="term" value="P:transmembrane transport"/>
    <property type="evidence" value="ECO:0007669"/>
    <property type="project" value="InterPro"/>
</dbReference>
<feature type="transmembrane region" description="Helical" evidence="7">
    <location>
        <begin position="138"/>
        <end position="159"/>
    </location>
</feature>
<proteinExistence type="inferred from homology"/>
<dbReference type="PANTHER" id="PTHR43163">
    <property type="entry name" value="DIPEPTIDE TRANSPORT SYSTEM PERMEASE PROTEIN DPPB-RELATED"/>
    <property type="match status" value="1"/>
</dbReference>
<reference evidence="9" key="1">
    <citation type="submission" date="2016-06" db="EMBL/GenBank/DDBJ databases">
        <authorList>
            <person name="Varghese N."/>
            <person name="Submissions Spin"/>
        </authorList>
    </citation>
    <scope>NUCLEOTIDE SEQUENCE [LARGE SCALE GENOMIC DNA]</scope>
    <source>
        <strain evidence="9">DSM 44983</strain>
    </source>
</reference>
<evidence type="ECO:0000313" key="8">
    <source>
        <dbReference type="EMBL" id="SCG79341.1"/>
    </source>
</evidence>
<dbReference type="InterPro" id="IPR000515">
    <property type="entry name" value="MetI-like"/>
</dbReference>
<comment type="subcellular location">
    <subcellularLocation>
        <location evidence="1 7">Cell membrane</location>
        <topology evidence="1 7">Multi-pass membrane protein</topology>
    </subcellularLocation>
</comment>
<keyword evidence="4 7" id="KW-0812">Transmembrane</keyword>
<dbReference type="PROSITE" id="PS50928">
    <property type="entry name" value="ABC_TM1"/>
    <property type="match status" value="1"/>
</dbReference>
<sequence>MFRFVLRRLLQMVLAFFGTTLIVYALMFAGQGDPIQALAGERPVTPAQRAYLTEKFHLDRTGVGGFFYRYLDYLKNLLQGDLGQSLTGRSIGDVLAAAWPVTVKLAVIAMAVTILFGVTAGVLAGIRRTGVFDNATLVLTLLVLGIPTIVLAPLAQYLLGVRWAVFPPTAGADPDLYALLLPGIVLGSLSLATALRLTRTSVAENLRADYVRTARSKGLARRRIIGVHVLRNSLIPVITFLGVELGNLMSGAIITEGVFNIPGVGFNLFRGIRTEDGPLVVGIVSVLVVVYLVANLMVDVLYAVLDPRIRYE</sequence>
<dbReference type="InterPro" id="IPR035906">
    <property type="entry name" value="MetI-like_sf"/>
</dbReference>
<feature type="transmembrane region" description="Helical" evidence="7">
    <location>
        <begin position="281"/>
        <end position="305"/>
    </location>
</feature>
<evidence type="ECO:0000256" key="1">
    <source>
        <dbReference type="ARBA" id="ARBA00004651"/>
    </source>
</evidence>
<feature type="transmembrane region" description="Helical" evidence="7">
    <location>
        <begin position="105"/>
        <end position="126"/>
    </location>
</feature>
<evidence type="ECO:0000313" key="9">
    <source>
        <dbReference type="Proteomes" id="UP000198226"/>
    </source>
</evidence>
<dbReference type="OrthoDB" id="9809425at2"/>
<dbReference type="PANTHER" id="PTHR43163:SF7">
    <property type="entry name" value="DIPEPTIDE-TRANSPORT INTEGRAL MEMBRANE PROTEIN ABC TRANSPORTER DPPB-RELATED"/>
    <property type="match status" value="1"/>
</dbReference>
<feature type="transmembrane region" description="Helical" evidence="7">
    <location>
        <begin position="179"/>
        <end position="197"/>
    </location>
</feature>
<dbReference type="AlphaFoldDB" id="A0A109IFN6"/>
<evidence type="ECO:0000256" key="5">
    <source>
        <dbReference type="ARBA" id="ARBA00022989"/>
    </source>
</evidence>
<evidence type="ECO:0000256" key="2">
    <source>
        <dbReference type="ARBA" id="ARBA00022448"/>
    </source>
</evidence>
<dbReference type="SUPFAM" id="SSF161098">
    <property type="entry name" value="MetI-like"/>
    <property type="match status" value="1"/>
</dbReference>
<evidence type="ECO:0000256" key="7">
    <source>
        <dbReference type="RuleBase" id="RU363032"/>
    </source>
</evidence>
<keyword evidence="9" id="KW-1185">Reference proteome</keyword>
<evidence type="ECO:0000256" key="3">
    <source>
        <dbReference type="ARBA" id="ARBA00022475"/>
    </source>
</evidence>
<dbReference type="Pfam" id="PF00528">
    <property type="entry name" value="BPD_transp_1"/>
    <property type="match status" value="1"/>
</dbReference>
<keyword evidence="5 7" id="KW-1133">Transmembrane helix</keyword>
<dbReference type="EMBL" id="LT607752">
    <property type="protein sequence ID" value="SCG79341.1"/>
    <property type="molecule type" value="Genomic_DNA"/>
</dbReference>
<dbReference type="CDD" id="cd06261">
    <property type="entry name" value="TM_PBP2"/>
    <property type="match status" value="1"/>
</dbReference>
<protein>
    <submittedName>
        <fullName evidence="8">Oligopeptide transport system permease protein</fullName>
    </submittedName>
</protein>
<feature type="transmembrane region" description="Helical" evidence="7">
    <location>
        <begin position="12"/>
        <end position="30"/>
    </location>
</feature>
<name>A0A109IFN6_9ACTN</name>
<dbReference type="GO" id="GO:0005886">
    <property type="term" value="C:plasma membrane"/>
    <property type="evidence" value="ECO:0007669"/>
    <property type="project" value="UniProtKB-SubCell"/>
</dbReference>
<dbReference type="Proteomes" id="UP000198226">
    <property type="component" value="Chromosome I"/>
</dbReference>
<keyword evidence="3" id="KW-1003">Cell membrane</keyword>
<dbReference type="RefSeq" id="WP_067314929.1">
    <property type="nucleotide sequence ID" value="NZ_LRMV01000236.1"/>
</dbReference>
<comment type="similarity">
    <text evidence="7">Belongs to the binding-protein-dependent transport system permease family.</text>
</comment>
<gene>
    <name evidence="8" type="ORF">GA0070623_4619</name>
</gene>
<evidence type="ECO:0000256" key="4">
    <source>
        <dbReference type="ARBA" id="ARBA00022692"/>
    </source>
</evidence>
<evidence type="ECO:0000256" key="6">
    <source>
        <dbReference type="ARBA" id="ARBA00023136"/>
    </source>
</evidence>
<dbReference type="Gene3D" id="1.10.3720.10">
    <property type="entry name" value="MetI-like"/>
    <property type="match status" value="1"/>
</dbReference>
<keyword evidence="6 7" id="KW-0472">Membrane</keyword>
<accession>A0A109IFN6</accession>
<feature type="transmembrane region" description="Helical" evidence="7">
    <location>
        <begin position="224"/>
        <end position="243"/>
    </location>
</feature>